<dbReference type="InterPro" id="IPR016186">
    <property type="entry name" value="C-type_lectin-like/link_sf"/>
</dbReference>
<reference evidence="1" key="1">
    <citation type="submission" date="2021-03" db="EMBL/GenBank/DDBJ databases">
        <authorList>
            <person name="Tran Van P."/>
        </authorList>
    </citation>
    <scope>NUCLEOTIDE SEQUENCE</scope>
</reference>
<dbReference type="EMBL" id="CAJPIN010056595">
    <property type="protein sequence ID" value="CAG2066622.1"/>
    <property type="molecule type" value="Genomic_DNA"/>
</dbReference>
<dbReference type="InterPro" id="IPR016187">
    <property type="entry name" value="CTDL_fold"/>
</dbReference>
<comment type="caution">
    <text evidence="1">The sequence shown here is derived from an EMBL/GenBank/DDBJ whole genome shotgun (WGS) entry which is preliminary data.</text>
</comment>
<sequence>MVGLVAQTRASFQLVRDVGYYKYHTNKATWQEAQDTCRREDSNLVLVNTPQEMTAIGDLLSKCCLEEWEEGALSPSPSYNCGSVSKDHKLAVQDCSKKLPFICENPLW</sequence>
<accession>A0ABN7PKG1</accession>
<gene>
    <name evidence="1" type="ORF">TPAB3V08_LOCUS13565</name>
</gene>
<proteinExistence type="predicted"/>
<evidence type="ECO:0000313" key="2">
    <source>
        <dbReference type="Proteomes" id="UP001153148"/>
    </source>
</evidence>
<dbReference type="Gene3D" id="3.10.100.10">
    <property type="entry name" value="Mannose-Binding Protein A, subunit A"/>
    <property type="match status" value="1"/>
</dbReference>
<dbReference type="SUPFAM" id="SSF56436">
    <property type="entry name" value="C-type lectin-like"/>
    <property type="match status" value="1"/>
</dbReference>
<dbReference type="CDD" id="cd00037">
    <property type="entry name" value="CLECT"/>
    <property type="match status" value="1"/>
</dbReference>
<keyword evidence="2" id="KW-1185">Reference proteome</keyword>
<protein>
    <submittedName>
        <fullName evidence="1">Uncharacterized protein</fullName>
    </submittedName>
</protein>
<evidence type="ECO:0000313" key="1">
    <source>
        <dbReference type="EMBL" id="CAG2066622.1"/>
    </source>
</evidence>
<dbReference type="Proteomes" id="UP001153148">
    <property type="component" value="Unassembled WGS sequence"/>
</dbReference>
<name>A0ABN7PKG1_TIMPD</name>
<organism evidence="1 2">
    <name type="scientific">Timema podura</name>
    <name type="common">Walking stick</name>
    <dbReference type="NCBI Taxonomy" id="61482"/>
    <lineage>
        <taxon>Eukaryota</taxon>
        <taxon>Metazoa</taxon>
        <taxon>Ecdysozoa</taxon>
        <taxon>Arthropoda</taxon>
        <taxon>Hexapoda</taxon>
        <taxon>Insecta</taxon>
        <taxon>Pterygota</taxon>
        <taxon>Neoptera</taxon>
        <taxon>Polyneoptera</taxon>
        <taxon>Phasmatodea</taxon>
        <taxon>Timematodea</taxon>
        <taxon>Timematoidea</taxon>
        <taxon>Timematidae</taxon>
        <taxon>Timema</taxon>
    </lineage>
</organism>